<dbReference type="Proteomes" id="UP000176938">
    <property type="component" value="Unassembled WGS sequence"/>
</dbReference>
<organism evidence="1 2">
    <name type="scientific">candidate division WOR-1 bacterium RIFCSPLOWO2_02_FULL_46_20</name>
    <dbReference type="NCBI Taxonomy" id="1802567"/>
    <lineage>
        <taxon>Bacteria</taxon>
        <taxon>Bacillati</taxon>
        <taxon>Saganbacteria</taxon>
    </lineage>
</organism>
<gene>
    <name evidence="1" type="ORF">A3H38_04080</name>
</gene>
<protein>
    <submittedName>
        <fullName evidence="1">Uncharacterized protein</fullName>
    </submittedName>
</protein>
<accession>A0A1F4RHL0</accession>
<reference evidence="1 2" key="1">
    <citation type="journal article" date="2016" name="Nat. Commun.">
        <title>Thousands of microbial genomes shed light on interconnected biogeochemical processes in an aquifer system.</title>
        <authorList>
            <person name="Anantharaman K."/>
            <person name="Brown C.T."/>
            <person name="Hug L.A."/>
            <person name="Sharon I."/>
            <person name="Castelle C.J."/>
            <person name="Probst A.J."/>
            <person name="Thomas B.C."/>
            <person name="Singh A."/>
            <person name="Wilkins M.J."/>
            <person name="Karaoz U."/>
            <person name="Brodie E.L."/>
            <person name="Williams K.H."/>
            <person name="Hubbard S.S."/>
            <person name="Banfield J.F."/>
        </authorList>
    </citation>
    <scope>NUCLEOTIDE SEQUENCE [LARGE SCALE GENOMIC DNA]</scope>
</reference>
<evidence type="ECO:0000313" key="1">
    <source>
        <dbReference type="EMBL" id="OGC07667.1"/>
    </source>
</evidence>
<dbReference type="EMBL" id="METP01000001">
    <property type="protein sequence ID" value="OGC07667.1"/>
    <property type="molecule type" value="Genomic_DNA"/>
</dbReference>
<comment type="caution">
    <text evidence="1">The sequence shown here is derived from an EMBL/GenBank/DDBJ whole genome shotgun (WGS) entry which is preliminary data.</text>
</comment>
<name>A0A1F4RHL0_UNCSA</name>
<proteinExistence type="predicted"/>
<sequence>MSIFDLIAVVRNYTPAVGISLPPGGTETCEAELTPLILDPNRRPMDMRPVLPPPIATPHYTPEVPQNNTGRDIYGTYSTNYLIDSTSSALGSGEVVRVGVINLPLSTVNNSFPGGHEAGNAFIRACIDGARRVSSEIFNIPEYQVEIARSGPTFFIRIPEGAGVEVPANFIADINAALGREVAFSYEFEGLRHERIYNTATDGRERVASVGIVVLNPNIGISEIGIGNALDNEGSILNQTGSNEQTAQRLNEVHTVTAEEAMYFDGLNPEERVVGFEQINDRAEPVRLPEGHPNAEPQSRLPNINQVNQDGIMTIESGHGLRYATLDGNVFSSFGSLGAEVFGVGVDGLIELRVAEAASRANFHDLDITISRYGEGSEEFFITADAERVTAETFATAIQDFMVNLNEPFEVRIETGSLAQSEMGPQYLADHPDAVTEDRVNRSALERFELGRQYLAEYPNAIVDGGVERSVLEASELGRSFLEAHPETVANYTHVDLTDCLRRSIRATGTEYHRGFTITLAQGVIMPRPDLAPEDVIQRATRAINALGEAAKALNPNRQNFNVGVRFVGREARGLFIAENNTRVEFVAIEGGSPEILNISDSDGNFVPREQAAEFYPEEGRISERYGSLTQVAEATTERTSEVHSEVIPGEETVLEGQRREVARDLLIRMGFEEIPENLTREEFIRRFGERFGNSFPEWLRELQRTNPARYNEISSFIIEQQRLNFGQRGTVAGSGLAVGIISILATEEILDIVGLENEAARFATVIGVAHVANVSITSGIQLSLTEPGRAQLNAFFRNPSSSLRTGLGEINWGRGAINIFSGVGQAIIVTNAYYSILDSIGVSQDSFWYSEGMGLGVAFGVPFAVSYGGNEILLSLFGESTAGTVGTVVGEAILPLAITAFACNSLNFLFSNYERSVNQRAGDMARIEAINDGTIGTIGTAVSVFFDPITGTLHDTISGTINDYQRQIAEEDANQIAQMQPQLIDALRPMILPTVAGVILENYHGEARELEFFTESGQILDEPDMPEFSNYDQHLTSVGDTEYYAIGMNGTPEDEYIQSIGRLEADAYEFVINNPTLDEETIIYELTQTYNIEDPASFLDRVIIREATPGHHLYMTEIGERLGSLAGRLEEEIEFENHTEDNIYECDPMGCGVTPIGDWRREEDAYNDLINGRIEADGSLLERDYNIENPEDFLIRFRIRCIQNLAGAIAFLEPDTIDPSSLEIADNRQMRGIFDDSEGGILREGNVQSLVSWLLTDQDREIILISRRVSRLSALIEGAEPTYVDHQLGLVNEDESININSEEYSLYNISLQQSIPDLLLAGSTAEDTH</sequence>
<evidence type="ECO:0000313" key="2">
    <source>
        <dbReference type="Proteomes" id="UP000176938"/>
    </source>
</evidence>